<reference evidence="2 3" key="1">
    <citation type="journal article" date="2011" name="J. Bacteriol.">
        <title>Genome Sequence of Mycoplasma putrefaciens Type Strain KS1.</title>
        <authorList>
            <person name="Calcutt M.J."/>
            <person name="Foecking M.F."/>
        </authorList>
    </citation>
    <scope>NUCLEOTIDE SEQUENCE [LARGE SCALE GENOMIC DNA]</scope>
    <source>
        <strain evidence="3">ATCC 15718 / NCTC 10155 / C30 KS-1 / KS-1</strain>
    </source>
</reference>
<name>A0A7U4E9G4_MYCPK</name>
<evidence type="ECO:0000256" key="1">
    <source>
        <dbReference type="SAM" id="Phobius"/>
    </source>
</evidence>
<dbReference type="EMBL" id="CP003021">
    <property type="protein sequence ID" value="AEM68832.1"/>
    <property type="molecule type" value="Genomic_DNA"/>
</dbReference>
<feature type="transmembrane region" description="Helical" evidence="1">
    <location>
        <begin position="496"/>
        <end position="514"/>
    </location>
</feature>
<proteinExistence type="predicted"/>
<dbReference type="KEGG" id="mpf:MPUT_0460"/>
<keyword evidence="1" id="KW-0812">Transmembrane</keyword>
<evidence type="ECO:0000313" key="3">
    <source>
        <dbReference type="Proteomes" id="UP000008907"/>
    </source>
</evidence>
<keyword evidence="1" id="KW-1133">Transmembrane helix</keyword>
<protein>
    <submittedName>
        <fullName evidence="2">Uncharacterized protein</fullName>
    </submittedName>
</protein>
<accession>A0A7U4E9G4</accession>
<dbReference type="Proteomes" id="UP000008907">
    <property type="component" value="Chromosome"/>
</dbReference>
<dbReference type="AlphaFoldDB" id="A0A7U4E9G4"/>
<gene>
    <name evidence="2" type="ordered locus">MPUT_0460</name>
</gene>
<sequence length="525" mass="61493">MKKFFNYILILILFISSLFLIKPARYQTFDNQNSKLIRNFHSDMPHSDGLMWGGSALRYFLYRNSTAFSTDKTEYEEFVDSILEFSLVKGIVFNPRIDNITIQRLKEAAKEKFKYDFISSFLVTSAYGSTSDQEFFAESFNKYISSNENQKNVVWYLLDHFFTKTFVELKNSPKINAELDTKDEWQEVKKIIENDSSKIKDLEYKLKPETTWTPSNDLDFEYSPASQNNYGFLNPWYAQESISAIGSNIYTNNLFKKFNYSNFVTRQPKMKEKFQQYMRYTRHKPKKPVLEKQNLYKDINHLDSVWKEKSRFNLGSASAIEIKKNLDFVSSFFEHRIANFKKDLYDNTVKLFNILELMTQNRLDRIFINLILTSDNEIVDGNGKSLGKGVNGVTFTSIDLKNRSTTFSYVVIRISSFIPKINQDQYNKSWFSSNNKFQTLNHEFGHVVDGFLSKSKELIDQPFNSSFYASHQQKDLYKGSHPSSEVLVWKNTIKRILYIVAAAVIIIIFTIIIFKSRSKKQNSQD</sequence>
<keyword evidence="1" id="KW-0472">Membrane</keyword>
<evidence type="ECO:0000313" key="2">
    <source>
        <dbReference type="EMBL" id="AEM68832.1"/>
    </source>
</evidence>
<organism evidence="2 3">
    <name type="scientific">Mycoplasma putrefaciens (strain ATCC 15718 / NCTC 10155 / C30 KS-1 / KS-1)</name>
    <dbReference type="NCBI Taxonomy" id="743965"/>
    <lineage>
        <taxon>Bacteria</taxon>
        <taxon>Bacillati</taxon>
        <taxon>Mycoplasmatota</taxon>
        <taxon>Mollicutes</taxon>
        <taxon>Mycoplasmataceae</taxon>
        <taxon>Mycoplasma</taxon>
    </lineage>
</organism>
<dbReference type="RefSeq" id="WP_014035187.1">
    <property type="nucleotide sequence ID" value="NC_015946.1"/>
</dbReference>